<comment type="caution">
    <text evidence="3">The sequence shown here is derived from an EMBL/GenBank/DDBJ whole genome shotgun (WGS) entry which is preliminary data.</text>
</comment>
<dbReference type="Proteomes" id="UP000672602">
    <property type="component" value="Unassembled WGS sequence"/>
</dbReference>
<dbReference type="Pfam" id="PF00092">
    <property type="entry name" value="VWA"/>
    <property type="match status" value="1"/>
</dbReference>
<reference evidence="3" key="1">
    <citation type="submission" date="2021-04" db="EMBL/GenBank/DDBJ databases">
        <authorList>
            <person name="Zhang D.-C."/>
        </authorList>
    </citation>
    <scope>NUCLEOTIDE SEQUENCE</scope>
    <source>
        <strain evidence="3">CGMCC 1.15697</strain>
    </source>
</reference>
<protein>
    <submittedName>
        <fullName evidence="3">VWA domain-containing protein</fullName>
    </submittedName>
</protein>
<dbReference type="RefSeq" id="WP_210681014.1">
    <property type="nucleotide sequence ID" value="NZ_JAGMWN010000002.1"/>
</dbReference>
<name>A0A8J7S0G9_9PROT</name>
<keyword evidence="1" id="KW-0732">Signal</keyword>
<evidence type="ECO:0000256" key="1">
    <source>
        <dbReference type="SAM" id="SignalP"/>
    </source>
</evidence>
<feature type="domain" description="VWFA" evidence="2">
    <location>
        <begin position="52"/>
        <end position="215"/>
    </location>
</feature>
<feature type="chain" id="PRO_5035190570" evidence="1">
    <location>
        <begin position="38"/>
        <end position="270"/>
    </location>
</feature>
<organism evidence="3 4">
    <name type="scientific">Marivibrio halodurans</name>
    <dbReference type="NCBI Taxonomy" id="2039722"/>
    <lineage>
        <taxon>Bacteria</taxon>
        <taxon>Pseudomonadati</taxon>
        <taxon>Pseudomonadota</taxon>
        <taxon>Alphaproteobacteria</taxon>
        <taxon>Rhodospirillales</taxon>
        <taxon>Rhodospirillaceae</taxon>
        <taxon>Marivibrio</taxon>
    </lineage>
</organism>
<evidence type="ECO:0000313" key="3">
    <source>
        <dbReference type="EMBL" id="MBP5856439.1"/>
    </source>
</evidence>
<dbReference type="EMBL" id="JAGMWN010000002">
    <property type="protein sequence ID" value="MBP5856439.1"/>
    <property type="molecule type" value="Genomic_DNA"/>
</dbReference>
<dbReference type="InterPro" id="IPR002035">
    <property type="entry name" value="VWF_A"/>
</dbReference>
<dbReference type="PROSITE" id="PS50234">
    <property type="entry name" value="VWFA"/>
    <property type="match status" value="1"/>
</dbReference>
<dbReference type="InterPro" id="IPR036465">
    <property type="entry name" value="vWFA_dom_sf"/>
</dbReference>
<evidence type="ECO:0000259" key="2">
    <source>
        <dbReference type="PROSITE" id="PS50234"/>
    </source>
</evidence>
<evidence type="ECO:0000313" key="4">
    <source>
        <dbReference type="Proteomes" id="UP000672602"/>
    </source>
</evidence>
<sequence>MRRFSGIRHPRGSPLIPAGLLALSMVFALCGPTAAPAGVEKPGDGARCGSVDLVFAIDKTYSIGRAIGEAKAEVRRLLDRVADVSAGRYRLGLISFRDDIDVDLDLVDGEGPEAADELFRRALFRLRAEGGGGGPEASDEALRTAVEGLAGGGARPQRGDFSGDWRAASRILVLITDNLPGGFDDLFVEAVDGANARAVAGAALARDIRISAIYIPTDGNQPTPDPRKAEVMRAYALLTGGLFIQIQRSGSGAAEAIAEIIEACGAKTVS</sequence>
<gene>
    <name evidence="3" type="ORF">KAJ83_05430</name>
</gene>
<keyword evidence="4" id="KW-1185">Reference proteome</keyword>
<proteinExistence type="predicted"/>
<dbReference type="Gene3D" id="3.40.50.410">
    <property type="entry name" value="von Willebrand factor, type A domain"/>
    <property type="match status" value="1"/>
</dbReference>
<accession>A0A8J7S0G9</accession>
<feature type="signal peptide" evidence="1">
    <location>
        <begin position="1"/>
        <end position="37"/>
    </location>
</feature>
<dbReference type="AlphaFoldDB" id="A0A8J7S0G9"/>
<dbReference type="SUPFAM" id="SSF53300">
    <property type="entry name" value="vWA-like"/>
    <property type="match status" value="1"/>
</dbReference>